<keyword evidence="3" id="KW-0547">Nucleotide-binding</keyword>
<feature type="region of interest" description="Disordered" evidence="1">
    <location>
        <begin position="329"/>
        <end position="358"/>
    </location>
</feature>
<comment type="caution">
    <text evidence="3">The sequence shown here is derived from an EMBL/GenBank/DDBJ whole genome shotgun (WGS) entry which is preliminary data.</text>
</comment>
<keyword evidence="3" id="KW-0067">ATP-binding</keyword>
<feature type="domain" description="AAA+ ATPase" evidence="2">
    <location>
        <begin position="70"/>
        <end position="223"/>
    </location>
</feature>
<accession>A0ABY1X7F5</accession>
<evidence type="ECO:0000256" key="1">
    <source>
        <dbReference type="SAM" id="MobiDB-lite"/>
    </source>
</evidence>
<dbReference type="RefSeq" id="WP_130762889.1">
    <property type="nucleotide sequence ID" value="NZ_SILL01000001.1"/>
</dbReference>
<dbReference type="SMART" id="SM00382">
    <property type="entry name" value="AAA"/>
    <property type="match status" value="1"/>
</dbReference>
<sequence>MTTDNKPANTFDVSTERMRSLTSASDLAIADRMVAIREQFIPLKRDEILARLMRNAMASLTASSVNKPNKKRIIAICGESGAGKSTSVAFHVARQELLKPYRDEDGVLVNPVLVFDAPAPCTPRLLAIEGLLAMGIQVQDTIRENEVWLRFRKMLRKHKIKFVVIDEVQNAIEFANSSQIGIIADALKQIVQQRDWPVHMMLAGVPPLGALIKRKHLLNRTSTLHFDPIDKGDETTQLEPIVTRIIELHAGLAKDEDLNDDFLLRLAHACTNDLGTAIGMARDAVELVLYAGRTTVSLNDFADIYELTGCKKGENIFLSDRWRSITPETAPMREGDQDWVEEHQKPVKKIAKRGEVSE</sequence>
<organism evidence="3 4">
    <name type="scientific">Rhizobium ruizarguesonis</name>
    <dbReference type="NCBI Taxonomy" id="2081791"/>
    <lineage>
        <taxon>Bacteria</taxon>
        <taxon>Pseudomonadati</taxon>
        <taxon>Pseudomonadota</taxon>
        <taxon>Alphaproteobacteria</taxon>
        <taxon>Hyphomicrobiales</taxon>
        <taxon>Rhizobiaceae</taxon>
        <taxon>Rhizobium/Agrobacterium group</taxon>
        <taxon>Rhizobium</taxon>
    </lineage>
</organism>
<evidence type="ECO:0000313" key="4">
    <source>
        <dbReference type="Proteomes" id="UP000291659"/>
    </source>
</evidence>
<dbReference type="InterPro" id="IPR049945">
    <property type="entry name" value="AAA_22"/>
</dbReference>
<dbReference type="Gene3D" id="3.40.50.300">
    <property type="entry name" value="P-loop containing nucleotide triphosphate hydrolases"/>
    <property type="match status" value="1"/>
</dbReference>
<dbReference type="InterPro" id="IPR003593">
    <property type="entry name" value="AAA+_ATPase"/>
</dbReference>
<keyword evidence="4" id="KW-1185">Reference proteome</keyword>
<name>A0ABY1X7F5_9HYPH</name>
<protein>
    <submittedName>
        <fullName evidence="3">ATP-binding protein</fullName>
    </submittedName>
</protein>
<dbReference type="Pfam" id="PF13401">
    <property type="entry name" value="AAA_22"/>
    <property type="match status" value="1"/>
</dbReference>
<dbReference type="Proteomes" id="UP000291659">
    <property type="component" value="Unassembled WGS sequence"/>
</dbReference>
<feature type="compositionally biased region" description="Basic and acidic residues" evidence="1">
    <location>
        <begin position="331"/>
        <end position="345"/>
    </location>
</feature>
<evidence type="ECO:0000259" key="2">
    <source>
        <dbReference type="SMART" id="SM00382"/>
    </source>
</evidence>
<dbReference type="InterPro" id="IPR027417">
    <property type="entry name" value="P-loop_NTPase"/>
</dbReference>
<gene>
    <name evidence="3" type="ORF">ELH98_08720</name>
</gene>
<evidence type="ECO:0000313" key="3">
    <source>
        <dbReference type="EMBL" id="TAX81142.1"/>
    </source>
</evidence>
<dbReference type="GO" id="GO:0005524">
    <property type="term" value="F:ATP binding"/>
    <property type="evidence" value="ECO:0007669"/>
    <property type="project" value="UniProtKB-KW"/>
</dbReference>
<dbReference type="SUPFAM" id="SSF52540">
    <property type="entry name" value="P-loop containing nucleoside triphosphate hydrolases"/>
    <property type="match status" value="1"/>
</dbReference>
<proteinExistence type="predicted"/>
<dbReference type="EMBL" id="SIOX01000001">
    <property type="protein sequence ID" value="TAX81142.1"/>
    <property type="molecule type" value="Genomic_DNA"/>
</dbReference>
<reference evidence="3 4" key="1">
    <citation type="submission" date="2019-02" db="EMBL/GenBank/DDBJ databases">
        <title>The genomic architecture of introgression among sibling species of bacteria.</title>
        <authorList>
            <person name="Cavassim M.I.A."/>
            <person name="Moeskjaer S."/>
            <person name="Moslemi C."/>
            <person name="Fields B."/>
            <person name="Bachmann A."/>
            <person name="Vilhjalmsson B."/>
            <person name="Schierup M.H."/>
            <person name="Young J.P.W."/>
            <person name="Andersen S.U."/>
        </authorList>
    </citation>
    <scope>NUCLEOTIDE SEQUENCE [LARGE SCALE GENOMIC DNA]</scope>
    <source>
        <strain evidence="3 4">SM141A</strain>
    </source>
</reference>